<organism evidence="1 2">
    <name type="scientific">Penicillium chrysogenum</name>
    <name type="common">Penicillium notatum</name>
    <dbReference type="NCBI Taxonomy" id="5076"/>
    <lineage>
        <taxon>Eukaryota</taxon>
        <taxon>Fungi</taxon>
        <taxon>Dikarya</taxon>
        <taxon>Ascomycota</taxon>
        <taxon>Pezizomycotina</taxon>
        <taxon>Eurotiomycetes</taxon>
        <taxon>Eurotiomycetidae</taxon>
        <taxon>Eurotiales</taxon>
        <taxon>Aspergillaceae</taxon>
        <taxon>Penicillium</taxon>
        <taxon>Penicillium chrysogenum species complex</taxon>
    </lineage>
</organism>
<reference evidence="1 2" key="1">
    <citation type="journal article" date="2023" name="IMA Fungus">
        <title>Comparative genomic study of the Penicillium genus elucidates a diverse pangenome and 15 lateral gene transfer events.</title>
        <authorList>
            <person name="Petersen C."/>
            <person name="Sorensen T."/>
            <person name="Nielsen M.R."/>
            <person name="Sondergaard T.E."/>
            <person name="Sorensen J.L."/>
            <person name="Fitzpatrick D.A."/>
            <person name="Frisvad J.C."/>
            <person name="Nielsen K.L."/>
        </authorList>
    </citation>
    <scope>NUCLEOTIDE SEQUENCE [LARGE SCALE GENOMIC DNA]</scope>
    <source>
        <strain evidence="1 2">IBT 3361</strain>
    </source>
</reference>
<dbReference type="Proteomes" id="UP001220256">
    <property type="component" value="Unassembled WGS sequence"/>
</dbReference>
<sequence>MLQVGFESLDNGFHEIRDRNVDGAGELVRGAVGGGHVHIPRISRRLTSTRQEQTLIEPETSSWNKRLYNVFKFNHV</sequence>
<dbReference type="EMBL" id="JAPVEB010000006">
    <property type="protein sequence ID" value="KAJ5261530.1"/>
    <property type="molecule type" value="Genomic_DNA"/>
</dbReference>
<proteinExistence type="predicted"/>
<evidence type="ECO:0000313" key="2">
    <source>
        <dbReference type="Proteomes" id="UP001220256"/>
    </source>
</evidence>
<accession>A0ABQ8W9M6</accession>
<keyword evidence="2" id="KW-1185">Reference proteome</keyword>
<name>A0ABQ8W9M6_PENCH</name>
<protein>
    <submittedName>
        <fullName evidence="1">Uncharacterized protein</fullName>
    </submittedName>
</protein>
<gene>
    <name evidence="1" type="ORF">N7505_008397</name>
</gene>
<comment type="caution">
    <text evidence="1">The sequence shown here is derived from an EMBL/GenBank/DDBJ whole genome shotgun (WGS) entry which is preliminary data.</text>
</comment>
<evidence type="ECO:0000313" key="1">
    <source>
        <dbReference type="EMBL" id="KAJ5261530.1"/>
    </source>
</evidence>